<comment type="caution">
    <text evidence="2">The sequence shown here is derived from an EMBL/GenBank/DDBJ whole genome shotgun (WGS) entry which is preliminary data.</text>
</comment>
<dbReference type="EMBL" id="LPZR01000059">
    <property type="protein sequence ID" value="KYO55677.1"/>
    <property type="molecule type" value="Genomic_DNA"/>
</dbReference>
<evidence type="ECO:0000313" key="4">
    <source>
        <dbReference type="Proteomes" id="UP000257706"/>
    </source>
</evidence>
<dbReference type="Pfam" id="PF09424">
    <property type="entry name" value="YqeY"/>
    <property type="match status" value="1"/>
</dbReference>
<dbReference type="GO" id="GO:0016884">
    <property type="term" value="F:carbon-nitrogen ligase activity, with glutamine as amido-N-donor"/>
    <property type="evidence" value="ECO:0007669"/>
    <property type="project" value="InterPro"/>
</dbReference>
<dbReference type="InterPro" id="IPR023168">
    <property type="entry name" value="GatB_Yqey_C_2"/>
</dbReference>
<evidence type="ECO:0000313" key="2">
    <source>
        <dbReference type="EMBL" id="KYO55677.1"/>
    </source>
</evidence>
<reference evidence="2 3" key="1">
    <citation type="submission" date="2015-12" db="EMBL/GenBank/DDBJ databases">
        <title>Genome sequence of Tistrella mobilis MCCC 1A02139.</title>
        <authorList>
            <person name="Lu L."/>
            <person name="Lai Q."/>
            <person name="Shao Z."/>
            <person name="Qian P."/>
        </authorList>
    </citation>
    <scope>NUCLEOTIDE SEQUENCE [LARGE SCALE GENOMIC DNA]</scope>
    <source>
        <strain evidence="2 3">MCCC 1A02139</strain>
    </source>
</reference>
<evidence type="ECO:0000313" key="3">
    <source>
        <dbReference type="Proteomes" id="UP000075787"/>
    </source>
</evidence>
<name>A0A161R6P4_9PROT</name>
<gene>
    <name evidence="2" type="ORF">AUP44_23110</name>
    <name evidence="1" type="ORF">DCK97_11110</name>
</gene>
<dbReference type="PANTHER" id="PTHR28055:SF1">
    <property type="entry name" value="ALTERED INHERITANCE OF MITOCHONDRIA PROTEIN 41, MITOCHONDRIAL"/>
    <property type="match status" value="1"/>
</dbReference>
<sequence>MLRERLKDALAQAEQQGDSEELAVLRLIRTAIKDRDAAAHVRGRDAIDDAEIHDMLRTMLRQRDESIGAYEQSGRIELVEQEQLEQRVIRRFLPPQMSEDEIEAAVRATIAACCAKGLKDLGRTVDALKSAYGPEMDLGCASSAAKRLLRNCQPG</sequence>
<evidence type="ECO:0000313" key="1">
    <source>
        <dbReference type="EMBL" id="HAE47960.1"/>
    </source>
</evidence>
<dbReference type="Gene3D" id="1.10.10.410">
    <property type="match status" value="1"/>
</dbReference>
<dbReference type="InterPro" id="IPR003789">
    <property type="entry name" value="Asn/Gln_tRNA_amidoTrase-B-like"/>
</dbReference>
<dbReference type="InterPro" id="IPR042184">
    <property type="entry name" value="YqeY/Aim41_N"/>
</dbReference>
<dbReference type="PANTHER" id="PTHR28055">
    <property type="entry name" value="ALTERED INHERITANCE OF MITOCHONDRIA PROTEIN 41, MITOCHONDRIAL"/>
    <property type="match status" value="1"/>
</dbReference>
<organism evidence="2 3">
    <name type="scientific">Tistrella mobilis</name>
    <dbReference type="NCBI Taxonomy" id="171437"/>
    <lineage>
        <taxon>Bacteria</taxon>
        <taxon>Pseudomonadati</taxon>
        <taxon>Pseudomonadota</taxon>
        <taxon>Alphaproteobacteria</taxon>
        <taxon>Geminicoccales</taxon>
        <taxon>Geminicoccaceae</taxon>
        <taxon>Tistrella</taxon>
    </lineage>
</organism>
<dbReference type="EMBL" id="DMAI01000168">
    <property type="protein sequence ID" value="HAE47960.1"/>
    <property type="molecule type" value="Genomic_DNA"/>
</dbReference>
<proteinExistence type="predicted"/>
<dbReference type="Proteomes" id="UP000257706">
    <property type="component" value="Unassembled WGS sequence"/>
</dbReference>
<dbReference type="Gene3D" id="1.10.1510.10">
    <property type="entry name" value="Uncharacterised protein YqeY/AIM41 PF09424, N-terminal domain"/>
    <property type="match status" value="1"/>
</dbReference>
<dbReference type="AlphaFoldDB" id="A0A161R6P4"/>
<accession>A0A161R6P4</accession>
<dbReference type="InterPro" id="IPR019004">
    <property type="entry name" value="YqeY/Aim41"/>
</dbReference>
<dbReference type="OrthoDB" id="9788127at2"/>
<reference evidence="1 4" key="2">
    <citation type="journal article" date="2018" name="Nat. Biotechnol.">
        <title>A standardized bacterial taxonomy based on genome phylogeny substantially revises the tree of life.</title>
        <authorList>
            <person name="Parks D.H."/>
            <person name="Chuvochina M."/>
            <person name="Waite D.W."/>
            <person name="Rinke C."/>
            <person name="Skarshewski A."/>
            <person name="Chaumeil P.A."/>
            <person name="Hugenholtz P."/>
        </authorList>
    </citation>
    <scope>NUCLEOTIDE SEQUENCE [LARGE SCALE GENOMIC DNA]</scope>
    <source>
        <strain evidence="1">UBA8739</strain>
    </source>
</reference>
<dbReference type="SUPFAM" id="SSF89095">
    <property type="entry name" value="GatB/YqeY motif"/>
    <property type="match status" value="1"/>
</dbReference>
<dbReference type="Proteomes" id="UP000075787">
    <property type="component" value="Unassembled WGS sequence"/>
</dbReference>
<dbReference type="RefSeq" id="WP_062762165.1">
    <property type="nucleotide sequence ID" value="NZ_CP121027.1"/>
</dbReference>
<dbReference type="GeneID" id="97242785"/>
<protein>
    <submittedName>
        <fullName evidence="1">GatB/Yqey domain superfamily</fullName>
    </submittedName>
</protein>